<dbReference type="Pfam" id="PF02368">
    <property type="entry name" value="Big_2"/>
    <property type="match status" value="1"/>
</dbReference>
<evidence type="ECO:0000313" key="3">
    <source>
        <dbReference type="EMBL" id="GFH41002.1"/>
    </source>
</evidence>
<dbReference type="SMART" id="SM00635">
    <property type="entry name" value="BID_2"/>
    <property type="match status" value="1"/>
</dbReference>
<dbReference type="AlphaFoldDB" id="A0A6A0B6W1"/>
<dbReference type="InterPro" id="IPR008044">
    <property type="entry name" value="Phage_lysin"/>
</dbReference>
<dbReference type="InterPro" id="IPR043708">
    <property type="entry name" value="DUF5648"/>
</dbReference>
<sequence>MNRSKKRILLAVSVFTLLSGLGVAAKADDTVPAAVRTPAAQQIKVNETAITLTEKQVDRLVVTLLPQNASQAVTFSSSNPRIVTVDASGSVHAIATGDAVITIAVPNTPLTLKVPVHVNEIVIPQKMYRLYNPNSGEHFYTADTNERNSLVFQSKWYFEGTGWVAPTHSKTPVYRLYNKNAGDHQYTTNTGERDHLRSLGWRYEGIGWYSDDNQSVKVLRAYNKNAKAGSHNYTTNNSEQQNLIQNHWRDEGIGWYAVGAGEAANPAINQALINQTAKNKAEHDKKVAEDEALARYQRSLPGKMVAWFQSKKGKTTYSMSNRWGPKSYDCSSAMYTALLNAGGKPLYTRASITTLNEGQWLGTNGFKLVYRGSKYGFKAQKGDVFVFDGAGEAGHTGIFIDEKNIIHSTWYYRDFGIVVTNFAQRFRVPSDHHGTISIYRHDI</sequence>
<feature type="domain" description="BIG2" evidence="2">
    <location>
        <begin position="39"/>
        <end position="114"/>
    </location>
</feature>
<dbReference type="EMBL" id="BLLH01000008">
    <property type="protein sequence ID" value="GFH41002.1"/>
    <property type="molecule type" value="Genomic_DNA"/>
</dbReference>
<dbReference type="RefSeq" id="WP_172357069.1">
    <property type="nucleotide sequence ID" value="NZ_BLLH01000008.1"/>
</dbReference>
<dbReference type="InterPro" id="IPR008964">
    <property type="entry name" value="Invasin/intimin_cell_adhesion"/>
</dbReference>
<accession>A0A6A0B6W1</accession>
<dbReference type="SUPFAM" id="SSF49373">
    <property type="entry name" value="Invasin/intimin cell-adhesion fragments"/>
    <property type="match status" value="1"/>
</dbReference>
<gene>
    <name evidence="3" type="ORF">Hs20B_14000</name>
</gene>
<name>A0A6A0B6W1_9LACT</name>
<organism evidence="3 4">
    <name type="scientific">Pseudolactococcus insecticola</name>
    <dbReference type="NCBI Taxonomy" id="2709158"/>
    <lineage>
        <taxon>Bacteria</taxon>
        <taxon>Bacillati</taxon>
        <taxon>Bacillota</taxon>
        <taxon>Bacilli</taxon>
        <taxon>Lactobacillales</taxon>
        <taxon>Streptococcaceae</taxon>
        <taxon>Pseudolactococcus</taxon>
    </lineage>
</organism>
<dbReference type="Gene3D" id="3.90.1720.10">
    <property type="entry name" value="endopeptidase domain like (from Nostoc punctiforme)"/>
    <property type="match status" value="1"/>
</dbReference>
<comment type="caution">
    <text evidence="3">The sequence shown here is derived from an EMBL/GenBank/DDBJ whole genome shotgun (WGS) entry which is preliminary data.</text>
</comment>
<keyword evidence="1" id="KW-0732">Signal</keyword>
<keyword evidence="4" id="KW-1185">Reference proteome</keyword>
<proteinExistence type="predicted"/>
<evidence type="ECO:0000256" key="1">
    <source>
        <dbReference type="SAM" id="SignalP"/>
    </source>
</evidence>
<reference evidence="3 4" key="1">
    <citation type="submission" date="2020-02" db="EMBL/GenBank/DDBJ databases">
        <title>Draft genome sequence of Lactococcus sp. Hs20B0-1.</title>
        <authorList>
            <person name="Noda S."/>
            <person name="Yuki M."/>
            <person name="Ohkuma M."/>
        </authorList>
    </citation>
    <scope>NUCLEOTIDE SEQUENCE [LARGE SCALE GENOMIC DNA]</scope>
    <source>
        <strain evidence="3 4">Hs20B0-1</strain>
    </source>
</reference>
<dbReference type="Gene3D" id="2.60.40.1080">
    <property type="match status" value="1"/>
</dbReference>
<protein>
    <recommendedName>
        <fullName evidence="2">BIG2 domain-containing protein</fullName>
    </recommendedName>
</protein>
<dbReference type="InterPro" id="IPR038765">
    <property type="entry name" value="Papain-like_cys_pep_sf"/>
</dbReference>
<dbReference type="Pfam" id="PF05382">
    <property type="entry name" value="Amidase_5"/>
    <property type="match status" value="1"/>
</dbReference>
<evidence type="ECO:0000313" key="4">
    <source>
        <dbReference type="Proteomes" id="UP000475928"/>
    </source>
</evidence>
<evidence type="ECO:0000259" key="2">
    <source>
        <dbReference type="SMART" id="SM00635"/>
    </source>
</evidence>
<feature type="signal peptide" evidence="1">
    <location>
        <begin position="1"/>
        <end position="27"/>
    </location>
</feature>
<dbReference type="SUPFAM" id="SSF54001">
    <property type="entry name" value="Cysteine proteinases"/>
    <property type="match status" value="1"/>
</dbReference>
<feature type="chain" id="PRO_5025610894" description="BIG2 domain-containing protein" evidence="1">
    <location>
        <begin position="28"/>
        <end position="443"/>
    </location>
</feature>
<dbReference type="InterPro" id="IPR003343">
    <property type="entry name" value="Big_2"/>
</dbReference>
<dbReference type="Pfam" id="PF18885">
    <property type="entry name" value="DUF5648"/>
    <property type="match status" value="1"/>
</dbReference>
<dbReference type="Proteomes" id="UP000475928">
    <property type="component" value="Unassembled WGS sequence"/>
</dbReference>